<dbReference type="InterPro" id="IPR033480">
    <property type="entry name" value="sCache_2"/>
</dbReference>
<dbReference type="Pfam" id="PF00672">
    <property type="entry name" value="HAMP"/>
    <property type="match status" value="2"/>
</dbReference>
<name>A0A2T3N4Y7_9GAMM</name>
<keyword evidence="12" id="KW-0902">Two-component regulatory system</keyword>
<feature type="domain" description="Histidine kinase" evidence="21">
    <location>
        <begin position="572"/>
        <end position="790"/>
    </location>
</feature>
<dbReference type="SUPFAM" id="SSF47384">
    <property type="entry name" value="Homodimeric domain of signal transducing histidine kinase"/>
    <property type="match status" value="1"/>
</dbReference>
<evidence type="ECO:0000256" key="1">
    <source>
        <dbReference type="ARBA" id="ARBA00000085"/>
    </source>
</evidence>
<evidence type="ECO:0000256" key="20">
    <source>
        <dbReference type="SAM" id="SignalP"/>
    </source>
</evidence>
<reference evidence="25 26" key="1">
    <citation type="submission" date="2018-03" db="EMBL/GenBank/DDBJ databases">
        <title>Whole genome sequencing of Histamine producing bacteria.</title>
        <authorList>
            <person name="Butler K."/>
        </authorList>
    </citation>
    <scope>NUCLEOTIDE SEQUENCE [LARGE SCALE GENOMIC DNA]</scope>
    <source>
        <strain evidence="25 26">DSM 16190</strain>
    </source>
</reference>
<dbReference type="Pfam" id="PF00512">
    <property type="entry name" value="HisKA"/>
    <property type="match status" value="1"/>
</dbReference>
<protein>
    <recommendedName>
        <fullName evidence="15">Sensory/regulatory protein RpfC</fullName>
        <ecNumber evidence="3">2.7.13.3</ecNumber>
    </recommendedName>
</protein>
<keyword evidence="11 19" id="KW-1133">Transmembrane helix</keyword>
<dbReference type="InterPro" id="IPR003661">
    <property type="entry name" value="HisK_dim/P_dom"/>
</dbReference>
<dbReference type="Gene3D" id="1.10.8.500">
    <property type="entry name" value="HAMP domain in histidine kinase"/>
    <property type="match status" value="1"/>
</dbReference>
<evidence type="ECO:0000259" key="24">
    <source>
        <dbReference type="PROSITE" id="PS50894"/>
    </source>
</evidence>
<dbReference type="SMART" id="SM00388">
    <property type="entry name" value="HisKA"/>
    <property type="match status" value="1"/>
</dbReference>
<keyword evidence="26" id="KW-1185">Reference proteome</keyword>
<dbReference type="CDD" id="cd17546">
    <property type="entry name" value="REC_hyHK_CKI1_RcsC-like"/>
    <property type="match status" value="1"/>
</dbReference>
<evidence type="ECO:0000256" key="13">
    <source>
        <dbReference type="ARBA" id="ARBA00023136"/>
    </source>
</evidence>
<dbReference type="CDD" id="cd16922">
    <property type="entry name" value="HATPase_EvgS-ArcB-TorS-like"/>
    <property type="match status" value="1"/>
</dbReference>
<feature type="domain" description="HAMP" evidence="23">
    <location>
        <begin position="359"/>
        <end position="413"/>
    </location>
</feature>
<dbReference type="PROSITE" id="PS50110">
    <property type="entry name" value="RESPONSE_REGULATORY"/>
    <property type="match status" value="1"/>
</dbReference>
<comment type="catalytic activity">
    <reaction evidence="1">
        <text>ATP + protein L-histidine = ADP + protein N-phospho-L-histidine.</text>
        <dbReference type="EC" id="2.7.13.3"/>
    </reaction>
</comment>
<dbReference type="Pfam" id="PF01627">
    <property type="entry name" value="Hpt"/>
    <property type="match status" value="1"/>
</dbReference>
<dbReference type="EC" id="2.7.13.3" evidence="3"/>
<dbReference type="InterPro" id="IPR008207">
    <property type="entry name" value="Sig_transdc_His_kin_Hpt_dom"/>
</dbReference>
<evidence type="ECO:0000256" key="17">
    <source>
        <dbReference type="PROSITE-ProRule" id="PRU00169"/>
    </source>
</evidence>
<evidence type="ECO:0000256" key="6">
    <source>
        <dbReference type="ARBA" id="ARBA00022679"/>
    </source>
</evidence>
<evidence type="ECO:0000256" key="2">
    <source>
        <dbReference type="ARBA" id="ARBA00004651"/>
    </source>
</evidence>
<dbReference type="PROSITE" id="PS50894">
    <property type="entry name" value="HPT"/>
    <property type="match status" value="1"/>
</dbReference>
<dbReference type="InterPro" id="IPR005467">
    <property type="entry name" value="His_kinase_dom"/>
</dbReference>
<dbReference type="SUPFAM" id="SSF55874">
    <property type="entry name" value="ATPase domain of HSP90 chaperone/DNA topoisomerase II/histidine kinase"/>
    <property type="match status" value="1"/>
</dbReference>
<dbReference type="CDD" id="cd00082">
    <property type="entry name" value="HisKA"/>
    <property type="match status" value="1"/>
</dbReference>
<evidence type="ECO:0000256" key="14">
    <source>
        <dbReference type="ARBA" id="ARBA00064003"/>
    </source>
</evidence>
<dbReference type="SUPFAM" id="SSF52172">
    <property type="entry name" value="CheY-like"/>
    <property type="match status" value="1"/>
</dbReference>
<dbReference type="InterPro" id="IPR004358">
    <property type="entry name" value="Sig_transdc_His_kin-like_C"/>
</dbReference>
<keyword evidence="5 17" id="KW-0597">Phosphoprotein</keyword>
<evidence type="ECO:0000259" key="21">
    <source>
        <dbReference type="PROSITE" id="PS50109"/>
    </source>
</evidence>
<gene>
    <name evidence="25" type="ORF">C9I89_02145</name>
</gene>
<dbReference type="CDD" id="cd06225">
    <property type="entry name" value="HAMP"/>
    <property type="match status" value="2"/>
</dbReference>
<dbReference type="InterPro" id="IPR003594">
    <property type="entry name" value="HATPase_dom"/>
</dbReference>
<dbReference type="CDD" id="cd12912">
    <property type="entry name" value="PDC2_MCP_like"/>
    <property type="match status" value="1"/>
</dbReference>
<evidence type="ECO:0000256" key="8">
    <source>
        <dbReference type="ARBA" id="ARBA00022741"/>
    </source>
</evidence>
<feature type="transmembrane region" description="Helical" evidence="19">
    <location>
        <begin position="342"/>
        <end position="362"/>
    </location>
</feature>
<dbReference type="FunFam" id="1.10.287.130:FF:000002">
    <property type="entry name" value="Two-component osmosensing histidine kinase"/>
    <property type="match status" value="1"/>
</dbReference>
<dbReference type="PANTHER" id="PTHR45339">
    <property type="entry name" value="HYBRID SIGNAL TRANSDUCTION HISTIDINE KINASE J"/>
    <property type="match status" value="1"/>
</dbReference>
<proteinExistence type="predicted"/>
<dbReference type="PRINTS" id="PR00344">
    <property type="entry name" value="BCTRLSENSOR"/>
</dbReference>
<evidence type="ECO:0000256" key="10">
    <source>
        <dbReference type="ARBA" id="ARBA00022840"/>
    </source>
</evidence>
<evidence type="ECO:0000259" key="22">
    <source>
        <dbReference type="PROSITE" id="PS50110"/>
    </source>
</evidence>
<dbReference type="SMART" id="SM00387">
    <property type="entry name" value="HATPase_c"/>
    <property type="match status" value="1"/>
</dbReference>
<evidence type="ECO:0000256" key="12">
    <source>
        <dbReference type="ARBA" id="ARBA00023012"/>
    </source>
</evidence>
<dbReference type="PROSITE" id="PS50109">
    <property type="entry name" value="HIS_KIN"/>
    <property type="match status" value="1"/>
</dbReference>
<comment type="caution">
    <text evidence="25">The sequence shown here is derived from an EMBL/GenBank/DDBJ whole genome shotgun (WGS) entry which is preliminary data.</text>
</comment>
<evidence type="ECO:0000256" key="18">
    <source>
        <dbReference type="SAM" id="Coils"/>
    </source>
</evidence>
<dbReference type="InterPro" id="IPR011006">
    <property type="entry name" value="CheY-like_superfamily"/>
</dbReference>
<evidence type="ECO:0000313" key="25">
    <source>
        <dbReference type="EMBL" id="PSW07536.1"/>
    </source>
</evidence>
<feature type="modified residue" description="Phosphohistidine" evidence="16">
    <location>
        <position position="997"/>
    </location>
</feature>
<dbReference type="SMART" id="SM00304">
    <property type="entry name" value="HAMP"/>
    <property type="match status" value="2"/>
</dbReference>
<dbReference type="InterPro" id="IPR004010">
    <property type="entry name" value="Double_Cache_2"/>
</dbReference>
<feature type="domain" description="HAMP" evidence="23">
    <location>
        <begin position="479"/>
        <end position="522"/>
    </location>
</feature>
<dbReference type="Pfam" id="PF08269">
    <property type="entry name" value="dCache_2"/>
    <property type="match status" value="1"/>
</dbReference>
<keyword evidence="7 19" id="KW-0812">Transmembrane</keyword>
<dbReference type="GO" id="GO:0000155">
    <property type="term" value="F:phosphorelay sensor kinase activity"/>
    <property type="evidence" value="ECO:0007669"/>
    <property type="project" value="InterPro"/>
</dbReference>
<keyword evidence="18" id="KW-0175">Coiled coil</keyword>
<keyword evidence="9" id="KW-0418">Kinase</keyword>
<dbReference type="Pfam" id="PF02518">
    <property type="entry name" value="HATPase_c"/>
    <property type="match status" value="1"/>
</dbReference>
<feature type="chain" id="PRO_5015574201" description="Sensory/regulatory protein RpfC" evidence="20">
    <location>
        <begin position="22"/>
        <end position="1064"/>
    </location>
</feature>
<keyword evidence="6" id="KW-0808">Transferase</keyword>
<dbReference type="Proteomes" id="UP000240904">
    <property type="component" value="Unassembled WGS sequence"/>
</dbReference>
<evidence type="ECO:0000259" key="23">
    <source>
        <dbReference type="PROSITE" id="PS50885"/>
    </source>
</evidence>
<dbReference type="OrthoDB" id="2489132at2"/>
<accession>A0A2T3N4Y7</accession>
<organism evidence="25 26">
    <name type="scientific">Photobacterium lipolyticum</name>
    <dbReference type="NCBI Taxonomy" id="266810"/>
    <lineage>
        <taxon>Bacteria</taxon>
        <taxon>Pseudomonadati</taxon>
        <taxon>Pseudomonadota</taxon>
        <taxon>Gammaproteobacteria</taxon>
        <taxon>Vibrionales</taxon>
        <taxon>Vibrionaceae</taxon>
        <taxon>Photobacterium</taxon>
    </lineage>
</organism>
<dbReference type="InterPro" id="IPR036890">
    <property type="entry name" value="HATPase_C_sf"/>
</dbReference>
<dbReference type="PANTHER" id="PTHR45339:SF1">
    <property type="entry name" value="HYBRID SIGNAL TRANSDUCTION HISTIDINE KINASE J"/>
    <property type="match status" value="1"/>
</dbReference>
<feature type="coiled-coil region" evidence="18">
    <location>
        <begin position="520"/>
        <end position="562"/>
    </location>
</feature>
<keyword evidence="13 19" id="KW-0472">Membrane</keyword>
<comment type="subunit">
    <text evidence="14">At low DSF concentrations, interacts with RpfF.</text>
</comment>
<dbReference type="AlphaFoldDB" id="A0A2T3N4Y7"/>
<evidence type="ECO:0000313" key="26">
    <source>
        <dbReference type="Proteomes" id="UP000240904"/>
    </source>
</evidence>
<dbReference type="GO" id="GO:0005524">
    <property type="term" value="F:ATP binding"/>
    <property type="evidence" value="ECO:0007669"/>
    <property type="project" value="UniProtKB-KW"/>
</dbReference>
<evidence type="ECO:0000256" key="7">
    <source>
        <dbReference type="ARBA" id="ARBA00022692"/>
    </source>
</evidence>
<dbReference type="Gene3D" id="3.30.450.20">
    <property type="entry name" value="PAS domain"/>
    <property type="match status" value="2"/>
</dbReference>
<feature type="domain" description="HPt" evidence="24">
    <location>
        <begin position="957"/>
        <end position="1056"/>
    </location>
</feature>
<evidence type="ECO:0000256" key="3">
    <source>
        <dbReference type="ARBA" id="ARBA00012438"/>
    </source>
</evidence>
<keyword evidence="8" id="KW-0547">Nucleotide-binding</keyword>
<dbReference type="SUPFAM" id="SSF58104">
    <property type="entry name" value="Methyl-accepting chemotaxis protein (MCP) signaling domain"/>
    <property type="match status" value="1"/>
</dbReference>
<dbReference type="EMBL" id="PYMC01000001">
    <property type="protein sequence ID" value="PSW07536.1"/>
    <property type="molecule type" value="Genomic_DNA"/>
</dbReference>
<evidence type="ECO:0000256" key="16">
    <source>
        <dbReference type="PROSITE-ProRule" id="PRU00110"/>
    </source>
</evidence>
<feature type="signal peptide" evidence="20">
    <location>
        <begin position="1"/>
        <end position="21"/>
    </location>
</feature>
<evidence type="ECO:0000256" key="9">
    <source>
        <dbReference type="ARBA" id="ARBA00022777"/>
    </source>
</evidence>
<dbReference type="Pfam" id="PF00072">
    <property type="entry name" value="Response_reg"/>
    <property type="match status" value="1"/>
</dbReference>
<dbReference type="Gene3D" id="6.10.340.10">
    <property type="match status" value="1"/>
</dbReference>
<evidence type="ECO:0000256" key="4">
    <source>
        <dbReference type="ARBA" id="ARBA00022475"/>
    </source>
</evidence>
<keyword evidence="10" id="KW-0067">ATP-binding</keyword>
<dbReference type="InterPro" id="IPR036097">
    <property type="entry name" value="HisK_dim/P_sf"/>
</dbReference>
<comment type="subcellular location">
    <subcellularLocation>
        <location evidence="2">Cell membrane</location>
        <topology evidence="2">Multi-pass membrane protein</topology>
    </subcellularLocation>
</comment>
<feature type="modified residue" description="4-aspartylphosphate" evidence="17">
    <location>
        <position position="860"/>
    </location>
</feature>
<dbReference type="FunFam" id="3.30.565.10:FF:000010">
    <property type="entry name" value="Sensor histidine kinase RcsC"/>
    <property type="match status" value="1"/>
</dbReference>
<evidence type="ECO:0000256" key="19">
    <source>
        <dbReference type="SAM" id="Phobius"/>
    </source>
</evidence>
<dbReference type="GO" id="GO:0005886">
    <property type="term" value="C:plasma membrane"/>
    <property type="evidence" value="ECO:0007669"/>
    <property type="project" value="UniProtKB-SubCell"/>
</dbReference>
<dbReference type="Gene3D" id="3.40.50.2300">
    <property type="match status" value="1"/>
</dbReference>
<dbReference type="SMART" id="SM00448">
    <property type="entry name" value="REC"/>
    <property type="match status" value="1"/>
</dbReference>
<dbReference type="InterPro" id="IPR036641">
    <property type="entry name" value="HPT_dom_sf"/>
</dbReference>
<dbReference type="PROSITE" id="PS50885">
    <property type="entry name" value="HAMP"/>
    <property type="match status" value="2"/>
</dbReference>
<dbReference type="SUPFAM" id="SSF47226">
    <property type="entry name" value="Histidine-containing phosphotransfer domain, HPT domain"/>
    <property type="match status" value="1"/>
</dbReference>
<dbReference type="InterPro" id="IPR003660">
    <property type="entry name" value="HAMP_dom"/>
</dbReference>
<sequence>MKLTIKTKLMTMLCMPMLMMSGFFITSLENTEKSVVEAEHSNVNKRVTELLNDNLNGQVDTVTRSISYYYENSKQENIKVELSVDIATIRDTIERIYNNSASVVDAQTSVYAFINEYHWDNGRYIFAYDAATVISTADGGNASTIGTSEYDKKDINGKYYGRNIVSAAKASTIGFTSYHFLNPANQKVEEKLTASVYFEPLDLVIATGEYISTLRKDELEAALDTISSSKYGQNGYFWVQDRDGRILAHPDSSIVGTIIPSTTQKIANSIQGQSEAFVKTDHKNPTTKKTESKIVYARNIFPEWGWTIATGAYESDITSIQEGLTNTTEEIFAEKVYTSTTIVAVLLIISLLVAVWALNAIVQDLVILKERIDTLSTGEADLTSRIDITSHDELGDIGNSVNNFIIYLQSMVLEISQASAHISDGIKHASETDQVVAVMTEMSATTETVAQSAIGGAVNSYKPKALLLKDDVREAPGSMTAAIRKLAAGDLSVDIPQGESDEIGHLADAIWVFKKNALALREHQNELQKLVDERTTQLTEANDALNSEVAMHAKAREQAEEANKAKSSFLAHMSHEIRTPMNGIMGTLYLLDDTTLDNAQKNYTKTIISSGEILMGVLNNVLDYSKIEAGYFDINETNFRTNAMVGNVVNLLKARAKEKNIKLTYAVASDVPICLYGDANKIIQILTNLVGNAIKFTKQGSVLIRVLIKEQLAEKRFLLTFEVLDTGKGIPEEKQMVIFEPFEQATHSERGTGLGLPISKRFAEILGGELTVRSEPDIGSRFILTLPLSAAEECEPTSTDETVPLSVPPLNILLVEDNETNVLVAEGFLNKLGHKVVVAISGEMAQSAIENHHVDIILMDINLPDIDGVTLTGQLREKANRYIPTIAFSAHVFRQEIESYLEAGLDGFLGKPVQFEQMETIIANVYNGQPSKFDTVDNVDKEPVAILFDHSVLENDRQILGDGLVHEMVAMFYERSATLTKEIEIQSSADGLESPAHSLKSSAGAIGLIALSKACEKLEIACKHGADELELNTLSAALLAIYIPSIDRLEEEFQATKVMDKAVY</sequence>
<evidence type="ECO:0000256" key="5">
    <source>
        <dbReference type="ARBA" id="ARBA00022553"/>
    </source>
</evidence>
<dbReference type="InterPro" id="IPR001789">
    <property type="entry name" value="Sig_transdc_resp-reg_receiver"/>
</dbReference>
<evidence type="ECO:0000256" key="11">
    <source>
        <dbReference type="ARBA" id="ARBA00022989"/>
    </source>
</evidence>
<dbReference type="SMART" id="SM01049">
    <property type="entry name" value="Cache_2"/>
    <property type="match status" value="2"/>
</dbReference>
<dbReference type="Gene3D" id="1.20.120.160">
    <property type="entry name" value="HPT domain"/>
    <property type="match status" value="1"/>
</dbReference>
<dbReference type="Gene3D" id="3.30.565.10">
    <property type="entry name" value="Histidine kinase-like ATPase, C-terminal domain"/>
    <property type="match status" value="1"/>
</dbReference>
<feature type="domain" description="Response regulatory" evidence="22">
    <location>
        <begin position="811"/>
        <end position="926"/>
    </location>
</feature>
<dbReference type="Gene3D" id="1.10.287.130">
    <property type="match status" value="1"/>
</dbReference>
<evidence type="ECO:0000256" key="15">
    <source>
        <dbReference type="ARBA" id="ARBA00068150"/>
    </source>
</evidence>
<keyword evidence="20" id="KW-0732">Signal</keyword>
<dbReference type="SUPFAM" id="SSF158472">
    <property type="entry name" value="HAMP domain-like"/>
    <property type="match status" value="1"/>
</dbReference>
<keyword evidence="4" id="KW-1003">Cell membrane</keyword>